<evidence type="ECO:0000259" key="1">
    <source>
        <dbReference type="PROSITE" id="PS50146"/>
    </source>
</evidence>
<keyword evidence="3" id="KW-1185">Reference proteome</keyword>
<dbReference type="Proteomes" id="UP001518989">
    <property type="component" value="Unassembled WGS sequence"/>
</dbReference>
<dbReference type="InterPro" id="IPR016064">
    <property type="entry name" value="NAD/diacylglycerol_kinase_sf"/>
</dbReference>
<accession>A0ABS3KLZ4</accession>
<dbReference type="RefSeq" id="WP_207415430.1">
    <property type="nucleotide sequence ID" value="NZ_CP061179.1"/>
</dbReference>
<keyword evidence="2" id="KW-0808">Transferase</keyword>
<name>A0ABS3KLZ4_9PROT</name>
<protein>
    <submittedName>
        <fullName evidence="2">Diacylglycerol kinase</fullName>
    </submittedName>
</protein>
<dbReference type="PROSITE" id="PS50146">
    <property type="entry name" value="DAGK"/>
    <property type="match status" value="1"/>
</dbReference>
<dbReference type="GO" id="GO:0016301">
    <property type="term" value="F:kinase activity"/>
    <property type="evidence" value="ECO:0007669"/>
    <property type="project" value="UniProtKB-KW"/>
</dbReference>
<dbReference type="SUPFAM" id="SSF111331">
    <property type="entry name" value="NAD kinase/diacylglycerol kinase-like"/>
    <property type="match status" value="1"/>
</dbReference>
<proteinExistence type="predicted"/>
<gene>
    <name evidence="2" type="ORF">IAI61_03320</name>
</gene>
<comment type="caution">
    <text evidence="2">The sequence shown here is derived from an EMBL/GenBank/DDBJ whole genome shotgun (WGS) entry which is preliminary data.</text>
</comment>
<keyword evidence="2" id="KW-0418">Kinase</keyword>
<reference evidence="2 3" key="1">
    <citation type="submission" date="2020-09" db="EMBL/GenBank/DDBJ databases">
        <title>Roseomonas.</title>
        <authorList>
            <person name="Zhu W."/>
        </authorList>
    </citation>
    <scope>NUCLEOTIDE SEQUENCE [LARGE SCALE GENOMIC DNA]</scope>
    <source>
        <strain evidence="2 3">573</strain>
    </source>
</reference>
<organism evidence="2 3">
    <name type="scientific">Roseomonas haemaphysalidis</name>
    <dbReference type="NCBI Taxonomy" id="2768162"/>
    <lineage>
        <taxon>Bacteria</taxon>
        <taxon>Pseudomonadati</taxon>
        <taxon>Pseudomonadota</taxon>
        <taxon>Alphaproteobacteria</taxon>
        <taxon>Acetobacterales</taxon>
        <taxon>Roseomonadaceae</taxon>
        <taxon>Roseomonas</taxon>
    </lineage>
</organism>
<evidence type="ECO:0000313" key="3">
    <source>
        <dbReference type="Proteomes" id="UP001518989"/>
    </source>
</evidence>
<dbReference type="Pfam" id="PF00781">
    <property type="entry name" value="DAGK_cat"/>
    <property type="match status" value="1"/>
</dbReference>
<sequence>MQRLGIISNPRSRGHLDGVAGLDGADAGLPHALPPDRAALRATLADFAAQGVTLLVVNGGDGTLREVLGALPEAWPGPPPALAPLAAGRTNLLARTLGQRGKGPAALQALRDAAAAGRLRRELRPVLEVHRAGLGEAPLRGLLFGAAGFVHATRMANGAPRQRGLKDNAAVGATALLTAVQTLSGRGPQARALRQGTPMRVAVDGAAGVEAPRFILLATTLDRLMFGLWPFWGDGAGALRWLDVAAPPPRLLGGLWSLLRRRPPGLPGWHSGRADALDLSLDEPFVLDGELFDPGPAGVRLRPSTPLVFVSA</sequence>
<dbReference type="InterPro" id="IPR017438">
    <property type="entry name" value="ATP-NAD_kinase_N"/>
</dbReference>
<dbReference type="EMBL" id="JACTNG010000001">
    <property type="protein sequence ID" value="MBO1078047.1"/>
    <property type="molecule type" value="Genomic_DNA"/>
</dbReference>
<dbReference type="InterPro" id="IPR001206">
    <property type="entry name" value="Diacylglycerol_kinase_cat_dom"/>
</dbReference>
<feature type="domain" description="DAGKc" evidence="1">
    <location>
        <begin position="46"/>
        <end position="125"/>
    </location>
</feature>
<dbReference type="Gene3D" id="3.40.50.10330">
    <property type="entry name" value="Probable inorganic polyphosphate/atp-NAD kinase, domain 1"/>
    <property type="match status" value="1"/>
</dbReference>
<evidence type="ECO:0000313" key="2">
    <source>
        <dbReference type="EMBL" id="MBO1078047.1"/>
    </source>
</evidence>